<dbReference type="Proteomes" id="UP001597463">
    <property type="component" value="Unassembled WGS sequence"/>
</dbReference>
<name>A0ABW5UL65_9BURK</name>
<evidence type="ECO:0000313" key="2">
    <source>
        <dbReference type="EMBL" id="MFD2753130.1"/>
    </source>
</evidence>
<keyword evidence="2" id="KW-0378">Hydrolase</keyword>
<dbReference type="Gene3D" id="3.40.50.1820">
    <property type="entry name" value="alpha/beta hydrolase"/>
    <property type="match status" value="1"/>
</dbReference>
<gene>
    <name evidence="2" type="ORF">ACFSW6_03450</name>
</gene>
<evidence type="ECO:0000256" key="1">
    <source>
        <dbReference type="SAM" id="SignalP"/>
    </source>
</evidence>
<sequence length="263" mass="27724">MPAISAIRSLCAGLCLAALMPAALGQEQGSVLKLPTRTGVETTVFWHPAPRATATVLLFPGGLGGFGKMEQGRPSSNNFLVRTEQDFVAHGLNVAIFGRANGQEITPRERMSPEHMEDVRKVVDAVRQRSSAPLWLVGTSRGTTSAAAAASQLPDGVIAGVVLSSSIVDAREPGSMQSLDLGHIRVPVLLFHHARDACRICPPGALPGVLQSLTQAPVKKIMLVEGGGNPSGDPCHAMHWHGYAGMEAEAVADIAQWIQQPVP</sequence>
<evidence type="ECO:0000313" key="3">
    <source>
        <dbReference type="Proteomes" id="UP001597463"/>
    </source>
</evidence>
<organism evidence="2 3">
    <name type="scientific">Comamonas terrae</name>
    <dbReference type="NCBI Taxonomy" id="673548"/>
    <lineage>
        <taxon>Bacteria</taxon>
        <taxon>Pseudomonadati</taxon>
        <taxon>Pseudomonadota</taxon>
        <taxon>Betaproteobacteria</taxon>
        <taxon>Burkholderiales</taxon>
        <taxon>Comamonadaceae</taxon>
        <taxon>Comamonas</taxon>
    </lineage>
</organism>
<dbReference type="SUPFAM" id="SSF53474">
    <property type="entry name" value="alpha/beta-Hydrolases"/>
    <property type="match status" value="1"/>
</dbReference>
<accession>A0ABW5UL65</accession>
<dbReference type="InterPro" id="IPR029058">
    <property type="entry name" value="AB_hydrolase_fold"/>
</dbReference>
<reference evidence="3" key="1">
    <citation type="journal article" date="2019" name="Int. J. Syst. Evol. Microbiol.">
        <title>The Global Catalogue of Microorganisms (GCM) 10K type strain sequencing project: providing services to taxonomists for standard genome sequencing and annotation.</title>
        <authorList>
            <consortium name="The Broad Institute Genomics Platform"/>
            <consortium name="The Broad Institute Genome Sequencing Center for Infectious Disease"/>
            <person name="Wu L."/>
            <person name="Ma J."/>
        </authorList>
    </citation>
    <scope>NUCLEOTIDE SEQUENCE [LARGE SCALE GENOMIC DNA]</scope>
    <source>
        <strain evidence="3">TISTR 1906</strain>
    </source>
</reference>
<comment type="caution">
    <text evidence="2">The sequence shown here is derived from an EMBL/GenBank/DDBJ whole genome shotgun (WGS) entry which is preliminary data.</text>
</comment>
<keyword evidence="3" id="KW-1185">Reference proteome</keyword>
<dbReference type="RefSeq" id="WP_083526490.1">
    <property type="nucleotide sequence ID" value="NZ_BCNT01000003.1"/>
</dbReference>
<dbReference type="GO" id="GO:0016787">
    <property type="term" value="F:hydrolase activity"/>
    <property type="evidence" value="ECO:0007669"/>
    <property type="project" value="UniProtKB-KW"/>
</dbReference>
<dbReference type="EMBL" id="JBHUMV010000001">
    <property type="protein sequence ID" value="MFD2753130.1"/>
    <property type="molecule type" value="Genomic_DNA"/>
</dbReference>
<keyword evidence="1" id="KW-0732">Signal</keyword>
<protein>
    <submittedName>
        <fullName evidence="2">Alpha/beta hydrolase</fullName>
    </submittedName>
</protein>
<proteinExistence type="predicted"/>
<feature type="signal peptide" evidence="1">
    <location>
        <begin position="1"/>
        <end position="25"/>
    </location>
</feature>
<feature type="chain" id="PRO_5045969509" evidence="1">
    <location>
        <begin position="26"/>
        <end position="263"/>
    </location>
</feature>